<dbReference type="Gene3D" id="2.70.70.10">
    <property type="entry name" value="Glucose Permease (Domain IIA)"/>
    <property type="match status" value="1"/>
</dbReference>
<dbReference type="PANTHER" id="PTHR21666">
    <property type="entry name" value="PEPTIDASE-RELATED"/>
    <property type="match status" value="1"/>
</dbReference>
<dbReference type="InterPro" id="IPR016047">
    <property type="entry name" value="M23ase_b-sheet_dom"/>
</dbReference>
<dbReference type="RefSeq" id="WP_138190710.1">
    <property type="nucleotide sequence ID" value="NZ_VBWP01000004.1"/>
</dbReference>
<evidence type="ECO:0000259" key="1">
    <source>
        <dbReference type="Pfam" id="PF01551"/>
    </source>
</evidence>
<keyword evidence="3" id="KW-1185">Reference proteome</keyword>
<dbReference type="GO" id="GO:0004222">
    <property type="term" value="F:metalloendopeptidase activity"/>
    <property type="evidence" value="ECO:0007669"/>
    <property type="project" value="TreeGrafter"/>
</dbReference>
<accession>A0A5R8QED6</accession>
<dbReference type="InterPro" id="IPR011055">
    <property type="entry name" value="Dup_hybrid_motif"/>
</dbReference>
<reference evidence="2 3" key="1">
    <citation type="submission" date="2019-05" db="EMBL/GenBank/DDBJ databases">
        <title>Culicoidintestinum kansasii gen. nov., sp. nov. from the gastrointestinal tract of the biting midge, Culicoides sonorensis.</title>
        <authorList>
            <person name="Neupane S."/>
            <person name="Ghosh A."/>
            <person name="Gunther S."/>
            <person name="Martin K."/>
            <person name="Zurek L."/>
        </authorList>
    </citation>
    <scope>NUCLEOTIDE SEQUENCE [LARGE SCALE GENOMIC DNA]</scope>
    <source>
        <strain evidence="2 3">CS-1</strain>
    </source>
</reference>
<evidence type="ECO:0000313" key="3">
    <source>
        <dbReference type="Proteomes" id="UP000306912"/>
    </source>
</evidence>
<dbReference type="Proteomes" id="UP000306912">
    <property type="component" value="Unassembled WGS sequence"/>
</dbReference>
<dbReference type="Pfam" id="PF01551">
    <property type="entry name" value="Peptidase_M23"/>
    <property type="match status" value="1"/>
</dbReference>
<sequence length="656" mass="70934">VTITTASSLNVDYLNGIYENDQLKIQAKTTVGFENQSVDVSASNITAKYINLTTGKQMTAVVGATTKSGIINYGIYLSDLNVGEYEIATQFSSTLTSRIMTSSTEQTRIVLGTSGKIATVYQIDGKMRITVSNMSVDFIDGIIQTGTLIIQGNSKIGTSNLTAAQVSAKLVNTKTEQETPLVVGATTVAGKINYGLDINKWTAGEYEILLTSGSDQTWMSNTTNTQKTVLLDASTNKIAVIGQNNNRLRVTITTASSLNVDYLNGIYENDQLKIQAKTTVGFENQSVDVSASNITAKYINLTTGKQMTAVVGATTKSGIINYGIYLSDLNVGEYEIATQFSSTLTSRIMTSSTEQTRIVLGTSGKIATVYQVDGKVKVKISTISSDYYTVFEEGGLLKVQAVDTKIFTDSGSSLLSASQISTKLINISNNSQLTMKVGATTKPDFINYGVYLNDVKPGTYEVLVTYGDHKLTMTNYNNRQNKITLSSGKVVTTSTVNGNLRITITDTQTILHKPASSGIIYCLLETCYGEDYGGRHNGNDISNNGGATVYSISNGVVDMVGYVGSLGNMVGVKYRINGVDYYVIYAHLRDYTVSAGQNVSAGQILGYVGKSGGQSNEHLHIEIIRATYYIGNPDERRIYARPLTELFPNYKLGLWI</sequence>
<dbReference type="SUPFAM" id="SSF51261">
    <property type="entry name" value="Duplicated hybrid motif"/>
    <property type="match status" value="1"/>
</dbReference>
<dbReference type="PANTHER" id="PTHR21666:SF270">
    <property type="entry name" value="MUREIN HYDROLASE ACTIVATOR ENVC"/>
    <property type="match status" value="1"/>
</dbReference>
<dbReference type="InParanoid" id="A0A5R8QED6"/>
<name>A0A5R8QED6_9FIRM</name>
<organism evidence="2 3">
    <name type="scientific">Culicoidibacter larvae</name>
    <dbReference type="NCBI Taxonomy" id="2579976"/>
    <lineage>
        <taxon>Bacteria</taxon>
        <taxon>Bacillati</taxon>
        <taxon>Bacillota</taxon>
        <taxon>Culicoidibacteria</taxon>
        <taxon>Culicoidibacterales</taxon>
        <taxon>Culicoidibacteraceae</taxon>
        <taxon>Culicoidibacter</taxon>
    </lineage>
</organism>
<protein>
    <submittedName>
        <fullName evidence="2">M23 family metallopeptidase</fullName>
    </submittedName>
</protein>
<dbReference type="EMBL" id="VBWP01000004">
    <property type="protein sequence ID" value="TLG74157.1"/>
    <property type="molecule type" value="Genomic_DNA"/>
</dbReference>
<feature type="domain" description="M23ase beta-sheet core" evidence="1">
    <location>
        <begin position="535"/>
        <end position="625"/>
    </location>
</feature>
<feature type="non-terminal residue" evidence="2">
    <location>
        <position position="1"/>
    </location>
</feature>
<gene>
    <name evidence="2" type="ORF">FEZ08_05465</name>
</gene>
<evidence type="ECO:0000313" key="2">
    <source>
        <dbReference type="EMBL" id="TLG74157.1"/>
    </source>
</evidence>
<dbReference type="CDD" id="cd12797">
    <property type="entry name" value="M23_peptidase"/>
    <property type="match status" value="1"/>
</dbReference>
<dbReference type="InterPro" id="IPR050570">
    <property type="entry name" value="Cell_wall_metabolism_enzyme"/>
</dbReference>
<dbReference type="OrthoDB" id="9809488at2"/>
<comment type="caution">
    <text evidence="2">The sequence shown here is derived from an EMBL/GenBank/DDBJ whole genome shotgun (WGS) entry which is preliminary data.</text>
</comment>
<proteinExistence type="predicted"/>
<dbReference type="AlphaFoldDB" id="A0A5R8QED6"/>